<keyword evidence="13" id="KW-1185">Reference proteome</keyword>
<evidence type="ECO:0000256" key="7">
    <source>
        <dbReference type="ARBA" id="ARBA00023242"/>
    </source>
</evidence>
<keyword evidence="6 10" id="KW-0733">Signal recognition particle</keyword>
<evidence type="ECO:0000256" key="6">
    <source>
        <dbReference type="ARBA" id="ARBA00023135"/>
    </source>
</evidence>
<dbReference type="GO" id="GO:0005730">
    <property type="term" value="C:nucleolus"/>
    <property type="evidence" value="ECO:0007669"/>
    <property type="project" value="UniProtKB-SubCell"/>
</dbReference>
<dbReference type="PANTHER" id="PTHR12860:SF0">
    <property type="entry name" value="SIGNAL RECOGNITION PARTICLE SUBUNIT SRP68"/>
    <property type="match status" value="1"/>
</dbReference>
<evidence type="ECO:0000256" key="5">
    <source>
        <dbReference type="ARBA" id="ARBA00022884"/>
    </source>
</evidence>
<dbReference type="GO" id="GO:0005786">
    <property type="term" value="C:signal recognition particle, endoplasmic reticulum targeting"/>
    <property type="evidence" value="ECO:0007669"/>
    <property type="project" value="UniProtKB-KW"/>
</dbReference>
<dbReference type="Gene3D" id="1.10.3450.40">
    <property type="entry name" value="Signal recognition particle, SRP68 subunit, RNA-binding domain"/>
    <property type="match status" value="1"/>
</dbReference>
<name>A0A2A9NSR2_9AGAR</name>
<keyword evidence="4 10" id="KW-0963">Cytoplasm</keyword>
<dbReference type="Pfam" id="PF16969">
    <property type="entry name" value="SRP68"/>
    <property type="match status" value="1"/>
</dbReference>
<comment type="function">
    <text evidence="10">Component of the signal recognition particle (SRP) complex, a ribonucleoprotein complex that mediates the cotranslational targeting of secretory and membrane proteins to the endoplasmic reticulum (ER). The SRP complex interacts with the signal sequence in nascent secretory and membrane proteins and directs them to the membrane of the ER.</text>
</comment>
<evidence type="ECO:0000256" key="4">
    <source>
        <dbReference type="ARBA" id="ARBA00022490"/>
    </source>
</evidence>
<evidence type="ECO:0000256" key="9">
    <source>
        <dbReference type="ARBA" id="ARBA00029498"/>
    </source>
</evidence>
<evidence type="ECO:0000256" key="11">
    <source>
        <dbReference type="SAM" id="MobiDB-lite"/>
    </source>
</evidence>
<dbReference type="EMBL" id="KZ301998">
    <property type="protein sequence ID" value="PFH50722.1"/>
    <property type="molecule type" value="Genomic_DNA"/>
</dbReference>
<dbReference type="GO" id="GO:0006614">
    <property type="term" value="P:SRP-dependent cotranslational protein targeting to membrane"/>
    <property type="evidence" value="ECO:0007669"/>
    <property type="project" value="InterPro"/>
</dbReference>
<evidence type="ECO:0000256" key="2">
    <source>
        <dbReference type="ARBA" id="ARBA00004604"/>
    </source>
</evidence>
<keyword evidence="8 10" id="KW-0687">Ribonucleoprotein</keyword>
<reference evidence="12 13" key="1">
    <citation type="submission" date="2014-02" db="EMBL/GenBank/DDBJ databases">
        <title>Transposable element dynamics among asymbiotic and ectomycorrhizal Amanita fungi.</title>
        <authorList>
            <consortium name="DOE Joint Genome Institute"/>
            <person name="Hess J."/>
            <person name="Skrede I."/>
            <person name="Wolfe B."/>
            <person name="LaButti K."/>
            <person name="Ohm R.A."/>
            <person name="Grigoriev I.V."/>
            <person name="Pringle A."/>
        </authorList>
    </citation>
    <scope>NUCLEOTIDE SEQUENCE [LARGE SCALE GENOMIC DNA]</scope>
    <source>
        <strain evidence="12 13">SKay4041</strain>
    </source>
</reference>
<sequence length="648" mass="72360">MTDTAPSPVLFKTLQLVNEQRNAYGLRYNDFNRYRKHCANRTHRLRSTLKMTHGKGREFKRLPPLNPDIVHDGHLQLLLLESERAWSYAQELYSASLQPVNQGKAGTLRHSATGRFRRAVHWTTQLLSHCQTLYTSGRLSAENLIQGTIYTLTVNGQFLRYRDEFEDALSQLSVARSLLDHLIACASTSRDQALAILFADEIAPEIRHCAHELGREKAYDIEGIVSEIAPLRKQGLVDGYDDLVQQLGKETKSGAHGESRKQLREINWEGQPVPVRNPELVDVLLKVQEEETKLSMRDQPLPGESLADKKKRTKKENKSKKGVAAYDAILLVLSDAESVTQKLAEAQQLSGSASISSAQGGRDIHFVHAYITYQLLSRRIERDLLLVSAILANQPGSRPGTVRSTKVPTSKALKPEQVDGRLYPAVVRVLDTILQSLNQMRALSIVDDSPDLAAAVEARVSFTRARRCLYLARCYTPTRKYAEALTLIQHANIHIRETISTLSLASRDPISDTSPCFFPLNNTDMRELETGLIADGLQFKRDWFTYNGGALDEGANKTYKKPVFFNIALNYAELDMDRLLERAGKAVPAAQPAFIPEPKVIPIAQPPVVEKKAPARARVEEVRPATPEPQAPVRSGLSSLLGGWWGRS</sequence>
<dbReference type="OrthoDB" id="10255118at2759"/>
<accession>A0A2A9NSR2</accession>
<dbReference type="CDD" id="cd15481">
    <property type="entry name" value="SRP68-RBD"/>
    <property type="match status" value="1"/>
</dbReference>
<evidence type="ECO:0000256" key="1">
    <source>
        <dbReference type="ARBA" id="ARBA00004496"/>
    </source>
</evidence>
<dbReference type="GO" id="GO:0008312">
    <property type="term" value="F:7S RNA binding"/>
    <property type="evidence" value="ECO:0007669"/>
    <property type="project" value="InterPro"/>
</dbReference>
<comment type="similarity">
    <text evidence="3 10">Belongs to the SRP68 family.</text>
</comment>
<evidence type="ECO:0000256" key="8">
    <source>
        <dbReference type="ARBA" id="ARBA00023274"/>
    </source>
</evidence>
<evidence type="ECO:0000256" key="3">
    <source>
        <dbReference type="ARBA" id="ARBA00009352"/>
    </source>
</evidence>
<proteinExistence type="inferred from homology"/>
<dbReference type="AlphaFoldDB" id="A0A2A9NSR2"/>
<keyword evidence="7" id="KW-0539">Nucleus</keyword>
<dbReference type="GO" id="GO:0030942">
    <property type="term" value="F:endoplasmic reticulum signal peptide binding"/>
    <property type="evidence" value="ECO:0007669"/>
    <property type="project" value="InterPro"/>
</dbReference>
<dbReference type="InterPro" id="IPR034652">
    <property type="entry name" value="SRP68-RBD"/>
</dbReference>
<evidence type="ECO:0000313" key="12">
    <source>
        <dbReference type="EMBL" id="PFH50722.1"/>
    </source>
</evidence>
<dbReference type="GO" id="GO:0005047">
    <property type="term" value="F:signal recognition particle binding"/>
    <property type="evidence" value="ECO:0007669"/>
    <property type="project" value="InterPro"/>
</dbReference>
<organism evidence="12 13">
    <name type="scientific">Amanita thiersii Skay4041</name>
    <dbReference type="NCBI Taxonomy" id="703135"/>
    <lineage>
        <taxon>Eukaryota</taxon>
        <taxon>Fungi</taxon>
        <taxon>Dikarya</taxon>
        <taxon>Basidiomycota</taxon>
        <taxon>Agaricomycotina</taxon>
        <taxon>Agaricomycetes</taxon>
        <taxon>Agaricomycetidae</taxon>
        <taxon>Agaricales</taxon>
        <taxon>Pluteineae</taxon>
        <taxon>Amanitaceae</taxon>
        <taxon>Amanita</taxon>
    </lineage>
</organism>
<gene>
    <name evidence="12" type="ORF">AMATHDRAFT_75412</name>
</gene>
<comment type="subcellular location">
    <subcellularLocation>
        <location evidence="1 10">Cytoplasm</location>
    </subcellularLocation>
    <subcellularLocation>
        <location evidence="2">Nucleus</location>
        <location evidence="2">Nucleolus</location>
    </subcellularLocation>
</comment>
<keyword evidence="5 10" id="KW-0694">RNA-binding</keyword>
<evidence type="ECO:0000256" key="10">
    <source>
        <dbReference type="PIRNR" id="PIRNR038995"/>
    </source>
</evidence>
<dbReference type="STRING" id="703135.A0A2A9NSR2"/>
<feature type="compositionally biased region" description="Basic residues" evidence="11">
    <location>
        <begin position="309"/>
        <end position="318"/>
    </location>
</feature>
<feature type="region of interest" description="Disordered" evidence="11">
    <location>
        <begin position="294"/>
        <end position="318"/>
    </location>
</feature>
<protein>
    <recommendedName>
        <fullName evidence="9 10">Signal recognition particle subunit SRP68</fullName>
        <shortName evidence="10">SRP68</shortName>
    </recommendedName>
</protein>
<dbReference type="Proteomes" id="UP000242287">
    <property type="component" value="Unassembled WGS sequence"/>
</dbReference>
<dbReference type="PANTHER" id="PTHR12860">
    <property type="entry name" value="SIGNAL RECOGNITION PARTICLE 68 KDA PROTEIN"/>
    <property type="match status" value="1"/>
</dbReference>
<dbReference type="InterPro" id="IPR038253">
    <property type="entry name" value="SRP68_N_sf"/>
</dbReference>
<dbReference type="InterPro" id="IPR026258">
    <property type="entry name" value="SRP68"/>
</dbReference>
<dbReference type="PIRSF" id="PIRSF038995">
    <property type="entry name" value="SRP68"/>
    <property type="match status" value="1"/>
</dbReference>
<evidence type="ECO:0000313" key="13">
    <source>
        <dbReference type="Proteomes" id="UP000242287"/>
    </source>
</evidence>